<dbReference type="Gene3D" id="3.10.120.10">
    <property type="entry name" value="Cytochrome b5-like heme/steroid binding domain"/>
    <property type="match status" value="1"/>
</dbReference>
<dbReference type="Proteomes" id="UP000467700">
    <property type="component" value="Unassembled WGS sequence"/>
</dbReference>
<dbReference type="GO" id="GO:0006790">
    <property type="term" value="P:sulfur compound metabolic process"/>
    <property type="evidence" value="ECO:0007669"/>
    <property type="project" value="TreeGrafter"/>
</dbReference>
<dbReference type="InterPro" id="IPR017938">
    <property type="entry name" value="Riboflavin_synthase-like_b-brl"/>
</dbReference>
<dbReference type="PANTHER" id="PTHR19372:SF7">
    <property type="entry name" value="SULFITE OXIDASE, MITOCHONDRIAL"/>
    <property type="match status" value="1"/>
</dbReference>
<dbReference type="SUPFAM" id="SSF81296">
    <property type="entry name" value="E set domains"/>
    <property type="match status" value="1"/>
</dbReference>
<dbReference type="EC" id="1.7.1.3" evidence="6"/>
<dbReference type="Gene3D" id="3.40.50.80">
    <property type="entry name" value="Nucleotide-binding domain of ferredoxin-NADP reductase (FNR) module"/>
    <property type="match status" value="1"/>
</dbReference>
<evidence type="ECO:0000256" key="14">
    <source>
        <dbReference type="ARBA" id="ARBA00023004"/>
    </source>
</evidence>
<keyword evidence="12" id="KW-0274">FAD</keyword>
<dbReference type="SUPFAM" id="SSF63380">
    <property type="entry name" value="Riboflavin synthase domain-like"/>
    <property type="match status" value="1"/>
</dbReference>
<dbReference type="GO" id="GO:0043546">
    <property type="term" value="F:molybdopterin cofactor binding"/>
    <property type="evidence" value="ECO:0007669"/>
    <property type="project" value="InterPro"/>
</dbReference>
<evidence type="ECO:0000259" key="21">
    <source>
        <dbReference type="PROSITE" id="PS51384"/>
    </source>
</evidence>
<dbReference type="SUPFAM" id="SSF56524">
    <property type="entry name" value="Oxidoreductase molybdopterin-binding domain"/>
    <property type="match status" value="1"/>
</dbReference>
<keyword evidence="14" id="KW-0408">Iron</keyword>
<evidence type="ECO:0000256" key="8">
    <source>
        <dbReference type="ARBA" id="ARBA00022505"/>
    </source>
</evidence>
<dbReference type="PIRSF" id="PIRSF000233">
    <property type="entry name" value="Nitr_rd_NADH"/>
    <property type="match status" value="1"/>
</dbReference>
<feature type="domain" description="FAD-binding FR-type" evidence="21">
    <location>
        <begin position="676"/>
        <end position="791"/>
    </location>
</feature>
<gene>
    <name evidence="22" type="ORF">AAE3_LOCUS6161</name>
</gene>
<comment type="cofactor">
    <cofactor evidence="18">
        <name>Mo-molybdopterin</name>
        <dbReference type="ChEBI" id="CHEBI:71302"/>
    </cofactor>
    <text evidence="18">Binds 1 Mo-molybdopterin (Mo-MPT) cofactor per subunit.</text>
</comment>
<dbReference type="PROSITE" id="PS51384">
    <property type="entry name" value="FAD_FR"/>
    <property type="match status" value="1"/>
</dbReference>
<evidence type="ECO:0000256" key="18">
    <source>
        <dbReference type="PIRSR" id="PIRSR000233-1"/>
    </source>
</evidence>
<dbReference type="SMART" id="SM01117">
    <property type="entry name" value="Cyt-b5"/>
    <property type="match status" value="1"/>
</dbReference>
<keyword evidence="16" id="KW-1015">Disulfide bond</keyword>
<comment type="caution">
    <text evidence="22">The sequence shown here is derived from an EMBL/GenBank/DDBJ whole genome shotgun (WGS) entry which is preliminary data.</text>
</comment>
<dbReference type="PRINTS" id="PR00407">
    <property type="entry name" value="EUMOPTERIN"/>
</dbReference>
<evidence type="ECO:0000256" key="1">
    <source>
        <dbReference type="ARBA" id="ARBA00001971"/>
    </source>
</evidence>
<keyword evidence="11 18" id="KW-0479">Metal-binding</keyword>
<dbReference type="OrthoDB" id="432685at2759"/>
<comment type="catalytic activity">
    <reaction evidence="17">
        <text>nitrite + NADP(+) + H2O = nitrate + NADPH + H(+)</text>
        <dbReference type="Rhea" id="RHEA:19061"/>
        <dbReference type="ChEBI" id="CHEBI:15377"/>
        <dbReference type="ChEBI" id="CHEBI:15378"/>
        <dbReference type="ChEBI" id="CHEBI:16301"/>
        <dbReference type="ChEBI" id="CHEBI:17632"/>
        <dbReference type="ChEBI" id="CHEBI:57783"/>
        <dbReference type="ChEBI" id="CHEBI:58349"/>
        <dbReference type="EC" id="1.7.1.3"/>
    </reaction>
</comment>
<evidence type="ECO:0000256" key="11">
    <source>
        <dbReference type="ARBA" id="ARBA00022723"/>
    </source>
</evidence>
<evidence type="ECO:0000256" key="17">
    <source>
        <dbReference type="ARBA" id="ARBA00049155"/>
    </source>
</evidence>
<evidence type="ECO:0000256" key="15">
    <source>
        <dbReference type="ARBA" id="ARBA00023063"/>
    </source>
</evidence>
<comment type="cofactor">
    <cofactor evidence="1">
        <name>heme</name>
        <dbReference type="ChEBI" id="CHEBI:30413"/>
    </cofactor>
</comment>
<comment type="function">
    <text evidence="3">Nitrate reductase is a key enzyme involved in the first step of nitrate assimilation in plants, fungi and bacteria.</text>
</comment>
<keyword evidence="10" id="KW-0285">Flavoprotein</keyword>
<dbReference type="GO" id="GO:0050464">
    <property type="term" value="F:nitrate reductase (NADPH) activity"/>
    <property type="evidence" value="ECO:0007669"/>
    <property type="project" value="UniProtKB-EC"/>
</dbReference>
<evidence type="ECO:0000256" key="2">
    <source>
        <dbReference type="ARBA" id="ARBA00001974"/>
    </source>
</evidence>
<dbReference type="PRINTS" id="PR00406">
    <property type="entry name" value="CYTB5RDTASE"/>
</dbReference>
<evidence type="ECO:0000256" key="19">
    <source>
        <dbReference type="SAM" id="MobiDB-lite"/>
    </source>
</evidence>
<evidence type="ECO:0000313" key="22">
    <source>
        <dbReference type="EMBL" id="CAA7263902.1"/>
    </source>
</evidence>
<dbReference type="SUPFAM" id="SSF52343">
    <property type="entry name" value="Ferredoxin reductase-like, C-terminal NADP-linked domain"/>
    <property type="match status" value="1"/>
</dbReference>
<evidence type="ECO:0000256" key="3">
    <source>
        <dbReference type="ARBA" id="ARBA00003838"/>
    </source>
</evidence>
<evidence type="ECO:0000256" key="13">
    <source>
        <dbReference type="ARBA" id="ARBA00023002"/>
    </source>
</evidence>
<dbReference type="InterPro" id="IPR000572">
    <property type="entry name" value="OxRdtase_Mopterin-bd_dom"/>
</dbReference>
<feature type="region of interest" description="Disordered" evidence="19">
    <location>
        <begin position="19"/>
        <end position="40"/>
    </location>
</feature>
<dbReference type="AlphaFoldDB" id="A0A8S0WRV4"/>
<dbReference type="Pfam" id="PF00174">
    <property type="entry name" value="Oxidored_molyb"/>
    <property type="match status" value="1"/>
</dbReference>
<dbReference type="InterPro" id="IPR001199">
    <property type="entry name" value="Cyt_B5-like_heme/steroid-bd"/>
</dbReference>
<evidence type="ECO:0000256" key="16">
    <source>
        <dbReference type="ARBA" id="ARBA00023157"/>
    </source>
</evidence>
<dbReference type="InterPro" id="IPR001433">
    <property type="entry name" value="OxRdtase_FAD/NAD-bd"/>
</dbReference>
<keyword evidence="9" id="KW-0349">Heme</keyword>
<comment type="similarity">
    <text evidence="4">Belongs to the nitrate reductase family.</text>
</comment>
<evidence type="ECO:0000256" key="5">
    <source>
        <dbReference type="ARBA" id="ARBA00011738"/>
    </source>
</evidence>
<dbReference type="InterPro" id="IPR012137">
    <property type="entry name" value="Nitr_rd_NADH"/>
</dbReference>
<keyword evidence="13" id="KW-0560">Oxidoreductase</keyword>
<evidence type="ECO:0000256" key="9">
    <source>
        <dbReference type="ARBA" id="ARBA00022617"/>
    </source>
</evidence>
<protein>
    <recommendedName>
        <fullName evidence="7">Nitrate reductase [NADPH]</fullName>
        <ecNumber evidence="6">1.7.1.3</ecNumber>
    </recommendedName>
</protein>
<organism evidence="22 23">
    <name type="scientific">Cyclocybe aegerita</name>
    <name type="common">Black poplar mushroom</name>
    <name type="synonym">Agrocybe aegerita</name>
    <dbReference type="NCBI Taxonomy" id="1973307"/>
    <lineage>
        <taxon>Eukaryota</taxon>
        <taxon>Fungi</taxon>
        <taxon>Dikarya</taxon>
        <taxon>Basidiomycota</taxon>
        <taxon>Agaricomycotina</taxon>
        <taxon>Agaricomycetes</taxon>
        <taxon>Agaricomycetidae</taxon>
        <taxon>Agaricales</taxon>
        <taxon>Agaricineae</taxon>
        <taxon>Bolbitiaceae</taxon>
        <taxon>Cyclocybe</taxon>
    </lineage>
</organism>
<dbReference type="InterPro" id="IPR022407">
    <property type="entry name" value="OxRdtase_Mopterin_BS"/>
</dbReference>
<comment type="subunit">
    <text evidence="5">Homodimer.</text>
</comment>
<name>A0A8S0WRV4_CYCAE</name>
<dbReference type="InterPro" id="IPR018506">
    <property type="entry name" value="Cyt_B5_heme-BS"/>
</dbReference>
<dbReference type="PROSITE" id="PS00191">
    <property type="entry name" value="CYTOCHROME_B5_1"/>
    <property type="match status" value="1"/>
</dbReference>
<dbReference type="Pfam" id="PF00173">
    <property type="entry name" value="Cyt-b5"/>
    <property type="match status" value="1"/>
</dbReference>
<dbReference type="PROSITE" id="PS50255">
    <property type="entry name" value="CYTOCHROME_B5_2"/>
    <property type="match status" value="1"/>
</dbReference>
<keyword evidence="8 18" id="KW-0500">Molybdenum</keyword>
<dbReference type="InterPro" id="IPR008335">
    <property type="entry name" value="Mopterin_OxRdtase_euk"/>
</dbReference>
<evidence type="ECO:0000313" key="23">
    <source>
        <dbReference type="Proteomes" id="UP000467700"/>
    </source>
</evidence>
<dbReference type="PANTHER" id="PTHR19372">
    <property type="entry name" value="SULFITE REDUCTASE"/>
    <property type="match status" value="1"/>
</dbReference>
<evidence type="ECO:0000256" key="4">
    <source>
        <dbReference type="ARBA" id="ARBA00006253"/>
    </source>
</evidence>
<dbReference type="InterPro" id="IPR036400">
    <property type="entry name" value="Cyt_B5-like_heme/steroid_sf"/>
</dbReference>
<dbReference type="InterPro" id="IPR017927">
    <property type="entry name" value="FAD-bd_FR_type"/>
</dbReference>
<evidence type="ECO:0000256" key="6">
    <source>
        <dbReference type="ARBA" id="ARBA00012673"/>
    </source>
</evidence>
<dbReference type="InterPro" id="IPR036374">
    <property type="entry name" value="OxRdtase_Mopterin-bd_sf"/>
</dbReference>
<feature type="compositionally biased region" description="Low complexity" evidence="19">
    <location>
        <begin position="20"/>
        <end position="39"/>
    </location>
</feature>
<proteinExistence type="inferred from homology"/>
<dbReference type="GO" id="GO:0006809">
    <property type="term" value="P:nitric oxide biosynthetic process"/>
    <property type="evidence" value="ECO:0007669"/>
    <property type="project" value="InterPro"/>
</dbReference>
<dbReference type="GO" id="GO:0020037">
    <property type="term" value="F:heme binding"/>
    <property type="evidence" value="ECO:0007669"/>
    <property type="project" value="InterPro"/>
</dbReference>
<feature type="region of interest" description="Disordered" evidence="19">
    <location>
        <begin position="647"/>
        <end position="668"/>
    </location>
</feature>
<dbReference type="InterPro" id="IPR008333">
    <property type="entry name" value="Cbr1-like_FAD-bd_dom"/>
</dbReference>
<dbReference type="Pfam" id="PF03404">
    <property type="entry name" value="Mo-co_dimer"/>
    <property type="match status" value="1"/>
</dbReference>
<dbReference type="EMBL" id="CACVBS010000042">
    <property type="protein sequence ID" value="CAA7263902.1"/>
    <property type="molecule type" value="Genomic_DNA"/>
</dbReference>
<sequence length="941" mass="104828">MATLTASKKPSQAILEEYCSSNSNTTSGTTSPSSLESPTAEIDKDPLAQQKGVQLPYPFLPTCLAKHDSHFIERRARQFPADLKLPLLPPESACAVIDAQDKDTPDSWVTRDSRLVRLTGKHPFNAEARIRDLYTAGFITPTNLFFVRNHGAVPKVDFERAEKWELKVHGLCANPTTFTLANLRTRFRVVTLPITLVCAGNRRKEQNVVAKSLGFSWGAGGVSTALFTGVYLADLLEYVRPTKGAKHVVFEGSDDLPNGPYGTSQLLSWARNKSKGMMLAWAMNGLPLEPDHGFPLRLVVPSQIGGRSVKWLARIELSPIESQHHLHFHDNKVLPTTLTAEQARAEKHWWYDPRYLIRELSVNSAIAYPNHDEILDTSLHAPGSTYALRGYAYAGGGRRITRVEITLDEGSSWRLAQITYFEDAFREVEEEDFGVDPIYGVLGTNEQGENCFCWSFWECEATMEELKGAGSIMVRAMDESLAVQPRDMYWNPTGMMNNWWFKVCIHDLGDGQLRFEHPTMAGTQPGGWMQRLKDQGLDPAYPRFAKGEDAKAPTVLEVSRPAALTIVMTNPDVKRTISREELESQEGKEKAWFVVNGEVYEGLGFLEKHPGGAPSIQLVAGEDATDDFLAIHSPAAKQQLADFHIGTLVSSPSSPPSTSEKETDDLGPGGTFLHAKKWKKIELIKLGVVSHNAKIFRFALDHDEQALGLPTGMHVYVRIRRRGEGEGEIVQRAYTPLSDAQNTKGFLDFLIKIYRPCPEFPLGGRMSVEFDRLVVGDEIEVKGPVGHFEWLGHRTAQIHGHSMPIDEIGFVCGGSGVTPILQVVRAIFNETSSEDAEIPDVWVLDVNRNVDDILCREDFERLDEVHGSGRLKMHHSLTGKDVPNDWKYSTGRPSEEMLRAHLPAPGENKLVCICGPTTMEQTVKTLLSKIGWDLEKQIVLF</sequence>
<dbReference type="GO" id="GO:0030151">
    <property type="term" value="F:molybdenum ion binding"/>
    <property type="evidence" value="ECO:0007669"/>
    <property type="project" value="InterPro"/>
</dbReference>
<feature type="domain" description="Cytochrome b5 heme-binding" evidence="20">
    <location>
        <begin position="574"/>
        <end position="649"/>
    </location>
</feature>
<dbReference type="Pfam" id="PF00175">
    <property type="entry name" value="NAD_binding_1"/>
    <property type="match status" value="1"/>
</dbReference>
<dbReference type="GO" id="GO:0008482">
    <property type="term" value="F:sulfite oxidase activity"/>
    <property type="evidence" value="ECO:0007669"/>
    <property type="project" value="TreeGrafter"/>
</dbReference>
<evidence type="ECO:0000259" key="20">
    <source>
        <dbReference type="PROSITE" id="PS50255"/>
    </source>
</evidence>
<comment type="cofactor">
    <cofactor evidence="2">
        <name>FAD</name>
        <dbReference type="ChEBI" id="CHEBI:57692"/>
    </cofactor>
</comment>
<dbReference type="PROSITE" id="PS00559">
    <property type="entry name" value="MOLYBDOPTERIN_EUK"/>
    <property type="match status" value="1"/>
</dbReference>
<dbReference type="GO" id="GO:0042128">
    <property type="term" value="P:nitrate assimilation"/>
    <property type="evidence" value="ECO:0007669"/>
    <property type="project" value="UniProtKB-KW"/>
</dbReference>
<reference evidence="22 23" key="1">
    <citation type="submission" date="2020-01" db="EMBL/GenBank/DDBJ databases">
        <authorList>
            <person name="Gupta K D."/>
        </authorList>
    </citation>
    <scope>NUCLEOTIDE SEQUENCE [LARGE SCALE GENOMIC DNA]</scope>
</reference>
<dbReference type="CDD" id="cd06183">
    <property type="entry name" value="cyt_b5_reduct_like"/>
    <property type="match status" value="1"/>
</dbReference>
<dbReference type="InterPro" id="IPR014756">
    <property type="entry name" value="Ig_E-set"/>
</dbReference>
<dbReference type="InterPro" id="IPR005066">
    <property type="entry name" value="MoCF_OxRdtse_dimer"/>
</dbReference>
<evidence type="ECO:0000256" key="10">
    <source>
        <dbReference type="ARBA" id="ARBA00022630"/>
    </source>
</evidence>
<dbReference type="InterPro" id="IPR039261">
    <property type="entry name" value="FNR_nucleotide-bd"/>
</dbReference>
<keyword evidence="23" id="KW-1185">Reference proteome</keyword>
<dbReference type="Gene3D" id="2.60.40.650">
    <property type="match status" value="1"/>
</dbReference>
<dbReference type="Pfam" id="PF00970">
    <property type="entry name" value="FAD_binding_6"/>
    <property type="match status" value="1"/>
</dbReference>
<dbReference type="Gene3D" id="2.40.30.10">
    <property type="entry name" value="Translation factors"/>
    <property type="match status" value="1"/>
</dbReference>
<accession>A0A8S0WRV4</accession>
<feature type="binding site" evidence="18">
    <location>
        <position position="198"/>
    </location>
    <ligand>
        <name>Mo-molybdopterin</name>
        <dbReference type="ChEBI" id="CHEBI:71302"/>
    </ligand>
    <ligandPart>
        <name>Mo</name>
        <dbReference type="ChEBI" id="CHEBI:28685"/>
    </ligandPart>
</feature>
<keyword evidence="15" id="KW-0534">Nitrate assimilation</keyword>
<evidence type="ECO:0000256" key="12">
    <source>
        <dbReference type="ARBA" id="ARBA00022827"/>
    </source>
</evidence>
<evidence type="ECO:0000256" key="7">
    <source>
        <dbReference type="ARBA" id="ARBA00015499"/>
    </source>
</evidence>
<dbReference type="SUPFAM" id="SSF55856">
    <property type="entry name" value="Cytochrome b5-like heme/steroid binding domain"/>
    <property type="match status" value="1"/>
</dbReference>
<dbReference type="PRINTS" id="PR00363">
    <property type="entry name" value="CYTOCHROMEB5"/>
</dbReference>
<dbReference type="Gene3D" id="3.90.420.10">
    <property type="entry name" value="Oxidoreductase, molybdopterin-binding domain"/>
    <property type="match status" value="1"/>
</dbReference>